<dbReference type="PROSITE" id="PS01180">
    <property type="entry name" value="CUB"/>
    <property type="match status" value="1"/>
</dbReference>
<dbReference type="PROSITE" id="PS00022">
    <property type="entry name" value="EGF_1"/>
    <property type="match status" value="1"/>
</dbReference>
<keyword evidence="1 2" id="KW-1015">Disulfide bond</keyword>
<dbReference type="HOGENOM" id="CLU_909874_0_0_1"/>
<dbReference type="InParanoid" id="K1QFR4"/>
<feature type="disulfide bond" evidence="2">
    <location>
        <begin position="294"/>
        <end position="303"/>
    </location>
</feature>
<evidence type="ECO:0000256" key="1">
    <source>
        <dbReference type="ARBA" id="ARBA00023157"/>
    </source>
</evidence>
<reference evidence="3" key="1">
    <citation type="journal article" date="2012" name="Nature">
        <title>The oyster genome reveals stress adaptation and complexity of shell formation.</title>
        <authorList>
            <person name="Zhang G."/>
            <person name="Fang X."/>
            <person name="Guo X."/>
            <person name="Li L."/>
            <person name="Luo R."/>
            <person name="Xu F."/>
            <person name="Yang P."/>
            <person name="Zhang L."/>
            <person name="Wang X."/>
            <person name="Qi H."/>
            <person name="Xiong Z."/>
            <person name="Que H."/>
            <person name="Xie Y."/>
            <person name="Holland P.W."/>
            <person name="Paps J."/>
            <person name="Zhu Y."/>
            <person name="Wu F."/>
            <person name="Chen Y."/>
            <person name="Wang J."/>
            <person name="Peng C."/>
            <person name="Meng J."/>
            <person name="Yang L."/>
            <person name="Liu J."/>
            <person name="Wen B."/>
            <person name="Zhang N."/>
            <person name="Huang Z."/>
            <person name="Zhu Q."/>
            <person name="Feng Y."/>
            <person name="Mount A."/>
            <person name="Hedgecock D."/>
            <person name="Xu Z."/>
            <person name="Liu Y."/>
            <person name="Domazet-Loso T."/>
            <person name="Du Y."/>
            <person name="Sun X."/>
            <person name="Zhang S."/>
            <person name="Liu B."/>
            <person name="Cheng P."/>
            <person name="Jiang X."/>
            <person name="Li J."/>
            <person name="Fan D."/>
            <person name="Wang W."/>
            <person name="Fu W."/>
            <person name="Wang T."/>
            <person name="Wang B."/>
            <person name="Zhang J."/>
            <person name="Peng Z."/>
            <person name="Li Y."/>
            <person name="Li N."/>
            <person name="Wang J."/>
            <person name="Chen M."/>
            <person name="He Y."/>
            <person name="Tan F."/>
            <person name="Song X."/>
            <person name="Zheng Q."/>
            <person name="Huang R."/>
            <person name="Yang H."/>
            <person name="Du X."/>
            <person name="Chen L."/>
            <person name="Yang M."/>
            <person name="Gaffney P.M."/>
            <person name="Wang S."/>
            <person name="Luo L."/>
            <person name="She Z."/>
            <person name="Ming Y."/>
            <person name="Huang W."/>
            <person name="Zhang S."/>
            <person name="Huang B."/>
            <person name="Zhang Y."/>
            <person name="Qu T."/>
            <person name="Ni P."/>
            <person name="Miao G."/>
            <person name="Wang J."/>
            <person name="Wang Q."/>
            <person name="Steinberg C.E."/>
            <person name="Wang H."/>
            <person name="Li N."/>
            <person name="Qian L."/>
            <person name="Zhang G."/>
            <person name="Li Y."/>
            <person name="Yang H."/>
            <person name="Liu X."/>
            <person name="Wang J."/>
            <person name="Yin Y."/>
            <person name="Wang J."/>
        </authorList>
    </citation>
    <scope>NUCLEOTIDE SEQUENCE [LARGE SCALE GENOMIC DNA]</scope>
    <source>
        <strain evidence="3">05x7-T-G4-1.051#20</strain>
    </source>
</reference>
<dbReference type="Gene3D" id="2.60.120.290">
    <property type="entry name" value="Spermadhesin, CUB domain"/>
    <property type="match status" value="1"/>
</dbReference>
<dbReference type="InterPro" id="IPR000742">
    <property type="entry name" value="EGF"/>
</dbReference>
<dbReference type="SMART" id="SM00181">
    <property type="entry name" value="EGF"/>
    <property type="match status" value="2"/>
</dbReference>
<dbReference type="SUPFAM" id="SSF57196">
    <property type="entry name" value="EGF/Laminin"/>
    <property type="match status" value="1"/>
</dbReference>
<gene>
    <name evidence="3" type="ORF">CGI_10022136</name>
</gene>
<dbReference type="InterPro" id="IPR000859">
    <property type="entry name" value="CUB_dom"/>
</dbReference>
<dbReference type="SMART" id="SM00042">
    <property type="entry name" value="CUB"/>
    <property type="match status" value="1"/>
</dbReference>
<dbReference type="InterPro" id="IPR035914">
    <property type="entry name" value="Sperma_CUB_dom_sf"/>
</dbReference>
<proteinExistence type="predicted"/>
<dbReference type="AlphaFoldDB" id="K1QFR4"/>
<dbReference type="Gene3D" id="2.10.25.10">
    <property type="entry name" value="Laminin"/>
    <property type="match status" value="1"/>
</dbReference>
<dbReference type="CDD" id="cd00041">
    <property type="entry name" value="CUB"/>
    <property type="match status" value="1"/>
</dbReference>
<name>K1QFR4_MAGGI</name>
<protein>
    <submittedName>
        <fullName evidence="3">Uncharacterized protein</fullName>
    </submittedName>
</protein>
<sequence>MFFLVIHAGYESSDHRIAHSPGLYDCTNLPVCQNEGFVKQVDGVCSCECVDGLSGPHCTRVNTSAGCGGTINLRAGHSDWIDMIGYLNGLTCTWLIKGPEKTTIQVYINSIGLPSSILDNCLHYIEIRDYLSGTKGKLICGNSGGARFIKKNLGPTNMMLVRFDSQYSVIKPGRGFLLTVTAAPSANATVTDSFERDFTTLMRHGTSGVDFKWTTNKYWDLHNFDIAAFDGNLMASLRKYNFGADFTYTGVAKLETSVVFTNEDNPCDNVVCQYGGKCELNVSRSHNPKFWCNCRFGFSGEFCEKC</sequence>
<evidence type="ECO:0000313" key="3">
    <source>
        <dbReference type="EMBL" id="EKC35717.1"/>
    </source>
</evidence>
<dbReference type="EMBL" id="JH816972">
    <property type="protein sequence ID" value="EKC35717.1"/>
    <property type="molecule type" value="Genomic_DNA"/>
</dbReference>
<dbReference type="SUPFAM" id="SSF49854">
    <property type="entry name" value="Spermadhesin, CUB domain"/>
    <property type="match status" value="1"/>
</dbReference>
<comment type="caution">
    <text evidence="2">Lacks conserved residue(s) required for the propagation of feature annotation.</text>
</comment>
<accession>K1QFR4</accession>
<organism evidence="3">
    <name type="scientific">Magallana gigas</name>
    <name type="common">Pacific oyster</name>
    <name type="synonym">Crassostrea gigas</name>
    <dbReference type="NCBI Taxonomy" id="29159"/>
    <lineage>
        <taxon>Eukaryota</taxon>
        <taxon>Metazoa</taxon>
        <taxon>Spiralia</taxon>
        <taxon>Lophotrochozoa</taxon>
        <taxon>Mollusca</taxon>
        <taxon>Bivalvia</taxon>
        <taxon>Autobranchia</taxon>
        <taxon>Pteriomorphia</taxon>
        <taxon>Ostreida</taxon>
        <taxon>Ostreoidea</taxon>
        <taxon>Ostreidae</taxon>
        <taxon>Magallana</taxon>
    </lineage>
</organism>
<keyword evidence="2" id="KW-0245">EGF-like domain</keyword>
<dbReference type="PROSITE" id="PS50026">
    <property type="entry name" value="EGF_3"/>
    <property type="match status" value="1"/>
</dbReference>
<evidence type="ECO:0000256" key="2">
    <source>
        <dbReference type="PROSITE-ProRule" id="PRU00076"/>
    </source>
</evidence>